<keyword evidence="7" id="KW-0694">RNA-binding</keyword>
<dbReference type="Pfam" id="PF07521">
    <property type="entry name" value="RMMBL"/>
    <property type="match status" value="1"/>
</dbReference>
<dbReference type="CDD" id="cd07714">
    <property type="entry name" value="RNaseJ_MBL-fold"/>
    <property type="match status" value="1"/>
</dbReference>
<dbReference type="GO" id="GO:0004527">
    <property type="term" value="F:exonuclease activity"/>
    <property type="evidence" value="ECO:0007669"/>
    <property type="project" value="UniProtKB-KW"/>
</dbReference>
<dbReference type="PANTHER" id="PTHR43694:SF1">
    <property type="entry name" value="RIBONUCLEASE J"/>
    <property type="match status" value="1"/>
</dbReference>
<protein>
    <submittedName>
        <fullName evidence="9">Ribonuclease J</fullName>
        <ecNumber evidence="9">3.1.-.-</ecNumber>
    </submittedName>
</protein>
<keyword evidence="3" id="KW-0479">Metal-binding</keyword>
<keyword evidence="5" id="KW-0862">Zinc</keyword>
<keyword evidence="1" id="KW-0963">Cytoplasm</keyword>
<evidence type="ECO:0000256" key="1">
    <source>
        <dbReference type="ARBA" id="ARBA00022490"/>
    </source>
</evidence>
<dbReference type="Pfam" id="PF17770">
    <property type="entry name" value="RNase_J_C"/>
    <property type="match status" value="1"/>
</dbReference>
<dbReference type="InterPro" id="IPR004613">
    <property type="entry name" value="RNase_J"/>
</dbReference>
<evidence type="ECO:0000313" key="10">
    <source>
        <dbReference type="Proteomes" id="UP000562254"/>
    </source>
</evidence>
<accession>A0A840YB03</accession>
<feature type="domain" description="Metallo-beta-lactamase" evidence="8">
    <location>
        <begin position="20"/>
        <end position="222"/>
    </location>
</feature>
<dbReference type="Proteomes" id="UP000562254">
    <property type="component" value="Unassembled WGS sequence"/>
</dbReference>
<evidence type="ECO:0000256" key="6">
    <source>
        <dbReference type="ARBA" id="ARBA00022839"/>
    </source>
</evidence>
<dbReference type="InterPro" id="IPR042173">
    <property type="entry name" value="RNase_J_2"/>
</dbReference>
<dbReference type="Gene3D" id="3.40.50.10710">
    <property type="entry name" value="Metallo-hydrolase/oxidoreductase"/>
    <property type="match status" value="1"/>
</dbReference>
<evidence type="ECO:0000256" key="4">
    <source>
        <dbReference type="ARBA" id="ARBA00022801"/>
    </source>
</evidence>
<dbReference type="Gene3D" id="3.60.15.10">
    <property type="entry name" value="Ribonuclease Z/Hydroxyacylglutathione hydrolase-like"/>
    <property type="match status" value="1"/>
</dbReference>
<dbReference type="InterPro" id="IPR011108">
    <property type="entry name" value="RMMBL"/>
</dbReference>
<keyword evidence="10" id="KW-1185">Reference proteome</keyword>
<evidence type="ECO:0000256" key="7">
    <source>
        <dbReference type="ARBA" id="ARBA00022884"/>
    </source>
</evidence>
<dbReference type="GO" id="GO:0003723">
    <property type="term" value="F:RNA binding"/>
    <property type="evidence" value="ECO:0007669"/>
    <property type="project" value="UniProtKB-KW"/>
</dbReference>
<keyword evidence="6" id="KW-0269">Exonuclease</keyword>
<gene>
    <name evidence="9" type="ORF">FHS88_003197</name>
</gene>
<reference evidence="9 10" key="1">
    <citation type="submission" date="2020-08" db="EMBL/GenBank/DDBJ databases">
        <title>Genomic Encyclopedia of Type Strains, Phase IV (KMG-IV): sequencing the most valuable type-strain genomes for metagenomic binning, comparative biology and taxonomic classification.</title>
        <authorList>
            <person name="Goeker M."/>
        </authorList>
    </citation>
    <scope>NUCLEOTIDE SEQUENCE [LARGE SCALE GENOMIC DNA]</scope>
    <source>
        <strain evidence="9 10">DSM 25895</strain>
    </source>
</reference>
<dbReference type="Gene3D" id="3.10.20.580">
    <property type="match status" value="1"/>
</dbReference>
<dbReference type="NCBIfam" id="TIGR00649">
    <property type="entry name" value="MG423"/>
    <property type="match status" value="1"/>
</dbReference>
<proteinExistence type="predicted"/>
<dbReference type="RefSeq" id="WP_184486444.1">
    <property type="nucleotide sequence ID" value="NZ_JAAEDJ010000003.1"/>
</dbReference>
<evidence type="ECO:0000259" key="8">
    <source>
        <dbReference type="SMART" id="SM00849"/>
    </source>
</evidence>
<dbReference type="PANTHER" id="PTHR43694">
    <property type="entry name" value="RIBONUCLEASE J"/>
    <property type="match status" value="1"/>
</dbReference>
<dbReference type="Pfam" id="PF12706">
    <property type="entry name" value="Lactamase_B_2"/>
    <property type="match status" value="1"/>
</dbReference>
<dbReference type="EC" id="3.1.-.-" evidence="9"/>
<sequence>MDAVSGDLAFLPLGGTGEIGMNLNVYRCDEALLAVDCGIGFAGDDAPEVDIMVPDPAWLAERRDRLVGLVITHAHEDHLGAVAHLWRQFRCPVHATPFAAAVLTRKLTEAGMIHEVPLVVTQPRARFRLGPFDLEYIPVAHSIPEAQALAIRTRHGLVLHTGDWKLDPDPLIGPRTDEAAFAALGEEGVLAMICDSTNAMVEGHSGSEAEVRRNLAALIRGLKGRVAVTGFASNVARLESIALAARAAGRQVSLFGRSLRNIEQAARDCGYLKSIPPFVPEEEAGFLPDDEILLVCTGSQGEPRSAMAKIAEDTHPHIALGEGDTVIFSSRRIPGNERAIQRVQDGLARRGCRVMTDEDHMVHVSGHPARDELRRLYALVRPRFAVPVHGEWRHMQEHAALATECGAVPFLIEDGDALRLSGNRPEVCESVPAGRLAVDGDRLVPMDGSLLAQRRRMMFNGVVVASLAVDGQGRLLGEPQISAPGLFEMGDPEPGLIAAELRRGLAEMPAALRRGDDELREAVRATLRKQVGRRLRKRPTVEVHVIRV</sequence>
<keyword evidence="4 9" id="KW-0378">Hydrolase</keyword>
<dbReference type="EMBL" id="JACIJE010000009">
    <property type="protein sequence ID" value="MBB5691054.1"/>
    <property type="molecule type" value="Genomic_DNA"/>
</dbReference>
<dbReference type="InterPro" id="IPR055132">
    <property type="entry name" value="RNase_J_b_CASP"/>
</dbReference>
<organism evidence="9 10">
    <name type="scientific">Neoroseomonas alkaliterrae</name>
    <dbReference type="NCBI Taxonomy" id="1452450"/>
    <lineage>
        <taxon>Bacteria</taxon>
        <taxon>Pseudomonadati</taxon>
        <taxon>Pseudomonadota</taxon>
        <taxon>Alphaproteobacteria</taxon>
        <taxon>Acetobacterales</taxon>
        <taxon>Acetobacteraceae</taxon>
        <taxon>Neoroseomonas</taxon>
    </lineage>
</organism>
<evidence type="ECO:0000313" key="9">
    <source>
        <dbReference type="EMBL" id="MBB5691054.1"/>
    </source>
</evidence>
<dbReference type="GO" id="GO:0046872">
    <property type="term" value="F:metal ion binding"/>
    <property type="evidence" value="ECO:0007669"/>
    <property type="project" value="UniProtKB-KW"/>
</dbReference>
<dbReference type="AlphaFoldDB" id="A0A840YB03"/>
<dbReference type="SUPFAM" id="SSF56281">
    <property type="entry name" value="Metallo-hydrolase/oxidoreductase"/>
    <property type="match status" value="1"/>
</dbReference>
<evidence type="ECO:0000256" key="3">
    <source>
        <dbReference type="ARBA" id="ARBA00022723"/>
    </source>
</evidence>
<dbReference type="SMART" id="SM00849">
    <property type="entry name" value="Lactamase_B"/>
    <property type="match status" value="1"/>
</dbReference>
<dbReference type="InterPro" id="IPR036866">
    <property type="entry name" value="RibonucZ/Hydroxyglut_hydro"/>
</dbReference>
<evidence type="ECO:0000256" key="2">
    <source>
        <dbReference type="ARBA" id="ARBA00022722"/>
    </source>
</evidence>
<evidence type="ECO:0000256" key="5">
    <source>
        <dbReference type="ARBA" id="ARBA00022833"/>
    </source>
</evidence>
<dbReference type="InterPro" id="IPR041636">
    <property type="entry name" value="RNase_J_C"/>
</dbReference>
<dbReference type="Pfam" id="PF22505">
    <property type="entry name" value="RNase_J_b_CASP"/>
    <property type="match status" value="1"/>
</dbReference>
<name>A0A840YB03_9PROT</name>
<dbReference type="InterPro" id="IPR001279">
    <property type="entry name" value="Metallo-B-lactamas"/>
</dbReference>
<comment type="caution">
    <text evidence="9">The sequence shown here is derived from an EMBL/GenBank/DDBJ whole genome shotgun (WGS) entry which is preliminary data.</text>
</comment>
<keyword evidence="2" id="KW-0540">Nuclease</keyword>